<name>A0A4R1RD41_HYDET</name>
<dbReference type="RefSeq" id="WP_132015306.1">
    <property type="nucleotide sequence ID" value="NZ_SLUN01000020.1"/>
</dbReference>
<dbReference type="InterPro" id="IPR021377">
    <property type="entry name" value="DUF3006"/>
</dbReference>
<comment type="caution">
    <text evidence="1">The sequence shown here is derived from an EMBL/GenBank/DDBJ whole genome shotgun (WGS) entry which is preliminary data.</text>
</comment>
<gene>
    <name evidence="1" type="ORF">EDC14_102070</name>
</gene>
<reference evidence="1 2" key="1">
    <citation type="submission" date="2019-03" db="EMBL/GenBank/DDBJ databases">
        <title>Genomic Encyclopedia of Type Strains, Phase IV (KMG-IV): sequencing the most valuable type-strain genomes for metagenomic binning, comparative biology and taxonomic classification.</title>
        <authorList>
            <person name="Goeker M."/>
        </authorList>
    </citation>
    <scope>NUCLEOTIDE SEQUENCE [LARGE SCALE GENOMIC DNA]</scope>
    <source>
        <strain evidence="1 2">LX-B</strain>
    </source>
</reference>
<keyword evidence="2" id="KW-1185">Reference proteome</keyword>
<proteinExistence type="predicted"/>
<dbReference type="Proteomes" id="UP000295008">
    <property type="component" value="Unassembled WGS sequence"/>
</dbReference>
<dbReference type="EMBL" id="SLUN01000020">
    <property type="protein sequence ID" value="TCL63785.1"/>
    <property type="molecule type" value="Genomic_DNA"/>
</dbReference>
<dbReference type="Pfam" id="PF11213">
    <property type="entry name" value="DUF3006"/>
    <property type="match status" value="1"/>
</dbReference>
<evidence type="ECO:0000313" key="2">
    <source>
        <dbReference type="Proteomes" id="UP000295008"/>
    </source>
</evidence>
<evidence type="ECO:0000313" key="1">
    <source>
        <dbReference type="EMBL" id="TCL63785.1"/>
    </source>
</evidence>
<sequence length="64" mass="7327">MKVIIDRFEGEYALVELENREIAALSRQLVPGAKEGDVIEIRIDPAARRKREAEIDQLMGEVFE</sequence>
<organism evidence="1 2">
    <name type="scientific">Hydrogenispora ethanolica</name>
    <dbReference type="NCBI Taxonomy" id="1082276"/>
    <lineage>
        <taxon>Bacteria</taxon>
        <taxon>Bacillati</taxon>
        <taxon>Bacillota</taxon>
        <taxon>Hydrogenispora</taxon>
    </lineage>
</organism>
<protein>
    <submittedName>
        <fullName evidence="1">DUF3006 family protein</fullName>
    </submittedName>
</protein>
<dbReference type="OrthoDB" id="164847at2"/>
<dbReference type="AlphaFoldDB" id="A0A4R1RD41"/>
<accession>A0A4R1RD41</accession>